<reference evidence="3 4" key="1">
    <citation type="submission" date="2019-08" db="EMBL/GenBank/DDBJ databases">
        <title>Deep-cultivation of Planctomycetes and their phenomic and genomic characterization uncovers novel biology.</title>
        <authorList>
            <person name="Wiegand S."/>
            <person name="Jogler M."/>
            <person name="Boedeker C."/>
            <person name="Pinto D."/>
            <person name="Vollmers J."/>
            <person name="Rivas-Marin E."/>
            <person name="Kohn T."/>
            <person name="Peeters S.H."/>
            <person name="Heuer A."/>
            <person name="Rast P."/>
            <person name="Oberbeckmann S."/>
            <person name="Bunk B."/>
            <person name="Jeske O."/>
            <person name="Meyerdierks A."/>
            <person name="Storesund J.E."/>
            <person name="Kallscheuer N."/>
            <person name="Luecker S."/>
            <person name="Lage O.M."/>
            <person name="Pohl T."/>
            <person name="Merkel B.J."/>
            <person name="Hornburger P."/>
            <person name="Mueller R.-W."/>
            <person name="Bruemmer F."/>
            <person name="Labrenz M."/>
            <person name="Spormann A.M."/>
            <person name="Op den Camp H."/>
            <person name="Overmann J."/>
            <person name="Amann R."/>
            <person name="Jetten M.S.M."/>
            <person name="Mascher T."/>
            <person name="Medema M.H."/>
            <person name="Devos D.P."/>
            <person name="Kaster A.-K."/>
            <person name="Ovreas L."/>
            <person name="Rohde M."/>
            <person name="Galperin M.Y."/>
            <person name="Jogler C."/>
        </authorList>
    </citation>
    <scope>NUCLEOTIDE SEQUENCE [LARGE SCALE GENOMIC DNA]</scope>
    <source>
        <strain evidence="3 4">FC18</strain>
    </source>
</reference>
<name>A0A5B9P6H7_9BACT</name>
<keyword evidence="4" id="KW-1185">Reference proteome</keyword>
<keyword evidence="2" id="KW-1133">Transmembrane helix</keyword>
<keyword evidence="2" id="KW-0812">Transmembrane</keyword>
<feature type="compositionally biased region" description="Acidic residues" evidence="1">
    <location>
        <begin position="569"/>
        <end position="597"/>
    </location>
</feature>
<sequence>MKKNSTNPFLRKIIYIAVIGLLLIPLSFISRPEVTDQNGQVVDPGGRLSQMRRKEKLAQASISEIDPTSEAMKLASMGLRGVAVNVLWMQALEHQKNEDYDKLAATLQTLTKVQPNFVKVWEFQGHNLAFNVSMEFDDYEYRYEWIKKGLNFLKGGIAYNTDDHRMTDNMGFFTGTKFGKSDEKMPFRRIFRKDKVFHNEMSDKIAPDSYDAREYGPDSYKMAWHWYDESQNLVDNGARKYKSDLMFGMNRPSQTRQQAMILADEFRSDEVIREIWEDAGEEWTQYGSVELRNARDIAFTLERMDQYESRLAELRTELDKLTPGTRKLEHSQTWAGLGLPEEELPIIYAAPEELNDEQQSKRVMFFEMLNSPEMGFDSKIALTAEPDDQLEAKRLADEIANVLSKMSAISKDGGVINYSFWKSRNAAESTDAMVRARQAMYDAAEMRRKSILEDEYVYDYETGEKSVLRAGAVTLYEEAFSKWDELLKQHPDLIESPVVDNLVESMLKYRQLLFFAGKQWPKDFVLQWVIDSRKKTGNDDGLPTSQQVQDWLEDEQAASDADSVLQPPEDSDEDTSDDNVEPTDEDASPEDAGDSADDTGSADGESDDS</sequence>
<feature type="region of interest" description="Disordered" evidence="1">
    <location>
        <begin position="551"/>
        <end position="609"/>
    </location>
</feature>
<dbReference type="EMBL" id="CP042912">
    <property type="protein sequence ID" value="QEG21139.1"/>
    <property type="molecule type" value="Genomic_DNA"/>
</dbReference>
<dbReference type="Proteomes" id="UP000322214">
    <property type="component" value="Chromosome"/>
</dbReference>
<dbReference type="KEGG" id="mff:MFFC18_09930"/>
<evidence type="ECO:0000256" key="1">
    <source>
        <dbReference type="SAM" id="MobiDB-lite"/>
    </source>
</evidence>
<evidence type="ECO:0000313" key="3">
    <source>
        <dbReference type="EMBL" id="QEG21139.1"/>
    </source>
</evidence>
<dbReference type="OrthoDB" id="239224at2"/>
<evidence type="ECO:0000313" key="4">
    <source>
        <dbReference type="Proteomes" id="UP000322214"/>
    </source>
</evidence>
<protein>
    <recommendedName>
        <fullName evidence="5">IRE (Iron responsive element)</fullName>
    </recommendedName>
</protein>
<keyword evidence="2" id="KW-0472">Membrane</keyword>
<gene>
    <name evidence="3" type="ORF">MFFC18_09930</name>
</gene>
<dbReference type="RefSeq" id="WP_075081842.1">
    <property type="nucleotide sequence ID" value="NZ_CP042912.1"/>
</dbReference>
<dbReference type="STRING" id="980251.GCA_001642875_01947"/>
<organism evidence="3 4">
    <name type="scientific">Mariniblastus fucicola</name>
    <dbReference type="NCBI Taxonomy" id="980251"/>
    <lineage>
        <taxon>Bacteria</taxon>
        <taxon>Pseudomonadati</taxon>
        <taxon>Planctomycetota</taxon>
        <taxon>Planctomycetia</taxon>
        <taxon>Pirellulales</taxon>
        <taxon>Pirellulaceae</taxon>
        <taxon>Mariniblastus</taxon>
    </lineage>
</organism>
<evidence type="ECO:0000256" key="2">
    <source>
        <dbReference type="SAM" id="Phobius"/>
    </source>
</evidence>
<proteinExistence type="predicted"/>
<feature type="transmembrane region" description="Helical" evidence="2">
    <location>
        <begin position="12"/>
        <end position="30"/>
    </location>
</feature>
<accession>A0A5B9P6H7</accession>
<evidence type="ECO:0008006" key="5">
    <source>
        <dbReference type="Google" id="ProtNLM"/>
    </source>
</evidence>
<dbReference type="AlphaFoldDB" id="A0A5B9P6H7"/>